<evidence type="ECO:0000313" key="5">
    <source>
        <dbReference type="EMBL" id="GAA3700616.1"/>
    </source>
</evidence>
<dbReference type="PANTHER" id="PTHR35936:SF6">
    <property type="entry name" value="AMINO ACID ABC TRANSPORTER SUBSTRATE-BINDING PAAT FAMILY PROTEIN"/>
    <property type="match status" value="1"/>
</dbReference>
<sequence length="255" mass="28477">MPLMLLLLFALLPSLPLQAQEPVHARPLTACGHPESPPLSWVQDGELIGITPHLARKLLAEHGYSVNMQVFGNWERCQLAARQGKVDLILAAYKTRRREQDFVFSTPPIVAEPVVLFTHFGNGNQSPWNLSDKTLGMLFGDSFGDDFDQAAARHPHVERVSTGEQNFHKLALGRIDYMPIGLGTGKLQAQKFGLTGQVFALPDLVTLEHYHLTLPKGSVLEPLLPALSAQLQALIDDHYIERITPYFERRYLDTP</sequence>
<feature type="chain" id="PRO_5045981775" description="Solute-binding protein family 3/N-terminal domain-containing protein" evidence="3">
    <location>
        <begin position="20"/>
        <end position="255"/>
    </location>
</feature>
<evidence type="ECO:0000256" key="2">
    <source>
        <dbReference type="ARBA" id="ARBA00022729"/>
    </source>
</evidence>
<comment type="caution">
    <text evidence="5">The sequence shown here is derived from an EMBL/GenBank/DDBJ whole genome shotgun (WGS) entry which is preliminary data.</text>
</comment>
<proteinExistence type="inferred from homology"/>
<gene>
    <name evidence="5" type="ORF">GCM10022421_03730</name>
</gene>
<keyword evidence="6" id="KW-1185">Reference proteome</keyword>
<evidence type="ECO:0000313" key="6">
    <source>
        <dbReference type="Proteomes" id="UP001501479"/>
    </source>
</evidence>
<feature type="domain" description="Solute-binding protein family 3/N-terminal" evidence="4">
    <location>
        <begin position="27"/>
        <end position="250"/>
    </location>
</feature>
<evidence type="ECO:0000259" key="4">
    <source>
        <dbReference type="SMART" id="SM00062"/>
    </source>
</evidence>
<dbReference type="InterPro" id="IPR001638">
    <property type="entry name" value="Solute-binding_3/MltF_N"/>
</dbReference>
<dbReference type="Proteomes" id="UP001501479">
    <property type="component" value="Unassembled WGS sequence"/>
</dbReference>
<keyword evidence="2 3" id="KW-0732">Signal</keyword>
<dbReference type="SMART" id="SM00062">
    <property type="entry name" value="PBPb"/>
    <property type="match status" value="1"/>
</dbReference>
<organism evidence="5 6">
    <name type="scientific">Oceanisphaera sediminis</name>
    <dbReference type="NCBI Taxonomy" id="981381"/>
    <lineage>
        <taxon>Bacteria</taxon>
        <taxon>Pseudomonadati</taxon>
        <taxon>Pseudomonadota</taxon>
        <taxon>Gammaproteobacteria</taxon>
        <taxon>Aeromonadales</taxon>
        <taxon>Aeromonadaceae</taxon>
        <taxon>Oceanisphaera</taxon>
    </lineage>
</organism>
<dbReference type="EMBL" id="BAABDS010000005">
    <property type="protein sequence ID" value="GAA3700616.1"/>
    <property type="molecule type" value="Genomic_DNA"/>
</dbReference>
<reference evidence="6" key="1">
    <citation type="journal article" date="2019" name="Int. J. Syst. Evol. Microbiol.">
        <title>The Global Catalogue of Microorganisms (GCM) 10K type strain sequencing project: providing services to taxonomists for standard genome sequencing and annotation.</title>
        <authorList>
            <consortium name="The Broad Institute Genomics Platform"/>
            <consortium name="The Broad Institute Genome Sequencing Center for Infectious Disease"/>
            <person name="Wu L."/>
            <person name="Ma J."/>
        </authorList>
    </citation>
    <scope>NUCLEOTIDE SEQUENCE [LARGE SCALE GENOMIC DNA]</scope>
    <source>
        <strain evidence="6">JCM 17329</strain>
    </source>
</reference>
<protein>
    <recommendedName>
        <fullName evidence="4">Solute-binding protein family 3/N-terminal domain-containing protein</fullName>
    </recommendedName>
</protein>
<comment type="similarity">
    <text evidence="1">Belongs to the bacterial solute-binding protein 3 family.</text>
</comment>
<dbReference type="RefSeq" id="WP_344961837.1">
    <property type="nucleotide sequence ID" value="NZ_BAABDS010000005.1"/>
</dbReference>
<name>A0ABP7DAI6_9GAMM</name>
<feature type="signal peptide" evidence="3">
    <location>
        <begin position="1"/>
        <end position="19"/>
    </location>
</feature>
<dbReference type="SUPFAM" id="SSF53850">
    <property type="entry name" value="Periplasmic binding protein-like II"/>
    <property type="match status" value="1"/>
</dbReference>
<dbReference type="Gene3D" id="3.40.190.10">
    <property type="entry name" value="Periplasmic binding protein-like II"/>
    <property type="match status" value="2"/>
</dbReference>
<dbReference type="Pfam" id="PF00497">
    <property type="entry name" value="SBP_bac_3"/>
    <property type="match status" value="1"/>
</dbReference>
<evidence type="ECO:0000256" key="3">
    <source>
        <dbReference type="SAM" id="SignalP"/>
    </source>
</evidence>
<evidence type="ECO:0000256" key="1">
    <source>
        <dbReference type="ARBA" id="ARBA00010333"/>
    </source>
</evidence>
<dbReference type="PANTHER" id="PTHR35936">
    <property type="entry name" value="MEMBRANE-BOUND LYTIC MUREIN TRANSGLYCOSYLASE F"/>
    <property type="match status" value="1"/>
</dbReference>
<accession>A0ABP7DAI6</accession>